<evidence type="ECO:0000313" key="1">
    <source>
        <dbReference type="EMBL" id="PIQ71370.1"/>
    </source>
</evidence>
<organism evidence="1 2">
    <name type="scientific">Candidatus Roizmanbacteria bacterium CG11_big_fil_rev_8_21_14_0_20_37_16</name>
    <dbReference type="NCBI Taxonomy" id="1974857"/>
    <lineage>
        <taxon>Bacteria</taxon>
        <taxon>Candidatus Roizmaniibacteriota</taxon>
    </lineage>
</organism>
<gene>
    <name evidence="1" type="ORF">COV87_03820</name>
</gene>
<dbReference type="AlphaFoldDB" id="A0A2H0KJB5"/>
<evidence type="ECO:0000313" key="2">
    <source>
        <dbReference type="Proteomes" id="UP000229497"/>
    </source>
</evidence>
<sequence>MNDQTKPQFQSPEWIIPKIQRDFTRNKNKSISATFRHYRNHKNLSLIGDYPILATIVYIVRDIGIEIKRQKLFYAFNQSTELKSFPRNDKQQLIEQLLNLSSVQFSIDKTQDGLGFYSRKDTLPVQVPLFKNYG</sequence>
<accession>A0A2H0KJB5</accession>
<protein>
    <submittedName>
        <fullName evidence="1">Uncharacterized protein</fullName>
    </submittedName>
</protein>
<dbReference type="EMBL" id="PCVK01000109">
    <property type="protein sequence ID" value="PIQ71370.1"/>
    <property type="molecule type" value="Genomic_DNA"/>
</dbReference>
<proteinExistence type="predicted"/>
<name>A0A2H0KJB5_9BACT</name>
<dbReference type="Proteomes" id="UP000229497">
    <property type="component" value="Unassembled WGS sequence"/>
</dbReference>
<reference evidence="1 2" key="1">
    <citation type="submission" date="2017-09" db="EMBL/GenBank/DDBJ databases">
        <title>Depth-based differentiation of microbial function through sediment-hosted aquifers and enrichment of novel symbionts in the deep terrestrial subsurface.</title>
        <authorList>
            <person name="Probst A.J."/>
            <person name="Ladd B."/>
            <person name="Jarett J.K."/>
            <person name="Geller-Mcgrath D.E."/>
            <person name="Sieber C.M."/>
            <person name="Emerson J.B."/>
            <person name="Anantharaman K."/>
            <person name="Thomas B.C."/>
            <person name="Malmstrom R."/>
            <person name="Stieglmeier M."/>
            <person name="Klingl A."/>
            <person name="Woyke T."/>
            <person name="Ryan C.M."/>
            <person name="Banfield J.F."/>
        </authorList>
    </citation>
    <scope>NUCLEOTIDE SEQUENCE [LARGE SCALE GENOMIC DNA]</scope>
    <source>
        <strain evidence="1">CG11_big_fil_rev_8_21_14_0_20_37_16</strain>
    </source>
</reference>
<comment type="caution">
    <text evidence="1">The sequence shown here is derived from an EMBL/GenBank/DDBJ whole genome shotgun (WGS) entry which is preliminary data.</text>
</comment>